<accession>A0A8S4G5B7</accession>
<keyword evidence="2" id="KW-0805">Transcription regulation</keyword>
<evidence type="ECO:0000256" key="3">
    <source>
        <dbReference type="ARBA" id="ARBA00023125"/>
    </source>
</evidence>
<gene>
    <name evidence="8" type="ORF">PLXY2_LOCUS13721</name>
</gene>
<dbReference type="CDD" id="cd14695">
    <property type="entry name" value="bZIP_HLF"/>
    <property type="match status" value="1"/>
</dbReference>
<feature type="region of interest" description="Disordered" evidence="6">
    <location>
        <begin position="195"/>
        <end position="220"/>
    </location>
</feature>
<dbReference type="GO" id="GO:0005634">
    <property type="term" value="C:nucleus"/>
    <property type="evidence" value="ECO:0007669"/>
    <property type="project" value="UniProtKB-SubCell"/>
</dbReference>
<feature type="compositionally biased region" description="Low complexity" evidence="6">
    <location>
        <begin position="47"/>
        <end position="59"/>
    </location>
</feature>
<evidence type="ECO:0000256" key="6">
    <source>
        <dbReference type="SAM" id="MobiDB-lite"/>
    </source>
</evidence>
<keyword evidence="4" id="KW-0804">Transcription</keyword>
<dbReference type="InterPro" id="IPR046347">
    <property type="entry name" value="bZIP_sf"/>
</dbReference>
<dbReference type="PANTHER" id="PTHR11988">
    <property type="entry name" value="THYROTROPH EMBRYONIC FACTOR RELATED"/>
    <property type="match status" value="1"/>
</dbReference>
<sequence length="258" mass="28840">MTFWRPFEKQIKVEQTYEDYTEENMECYVQKLQHLVQNISREDLGSFASVSPPASSASSDQHQGGFETMDQSPLISSAHWEPHWFETDAAFATYATHSASPALMSSPYWTPQPDIATPVPGYYEHAEVSTSPLKRKQKRPFTAMTAALPVLPCGSSPPDVRYEAFRSAMLVAMRARNGGSLSASNPRMRRAVRGAAGAGAGYQARRERNNAAAKRSRDLRRAREDELAIRAAFLEQDNAQLRRQIHAATVCTDCYTNF</sequence>
<dbReference type="SMART" id="SM00338">
    <property type="entry name" value="BRLZ"/>
    <property type="match status" value="1"/>
</dbReference>
<comment type="subcellular location">
    <subcellularLocation>
        <location evidence="1">Nucleus</location>
    </subcellularLocation>
</comment>
<protein>
    <submittedName>
        <fullName evidence="8">(diamondback moth) hypothetical protein</fullName>
    </submittedName>
</protein>
<comment type="caution">
    <text evidence="8">The sequence shown here is derived from an EMBL/GenBank/DDBJ whole genome shotgun (WGS) entry which is preliminary data.</text>
</comment>
<evidence type="ECO:0000256" key="2">
    <source>
        <dbReference type="ARBA" id="ARBA00023015"/>
    </source>
</evidence>
<evidence type="ECO:0000313" key="9">
    <source>
        <dbReference type="Proteomes" id="UP000653454"/>
    </source>
</evidence>
<dbReference type="AlphaFoldDB" id="A0A8S4G5B7"/>
<dbReference type="GO" id="GO:0000981">
    <property type="term" value="F:DNA-binding transcription factor activity, RNA polymerase II-specific"/>
    <property type="evidence" value="ECO:0007669"/>
    <property type="project" value="TreeGrafter"/>
</dbReference>
<dbReference type="Gene3D" id="1.20.5.170">
    <property type="match status" value="1"/>
</dbReference>
<dbReference type="SUPFAM" id="SSF57959">
    <property type="entry name" value="Leucine zipper domain"/>
    <property type="match status" value="1"/>
</dbReference>
<dbReference type="PROSITE" id="PS50217">
    <property type="entry name" value="BZIP"/>
    <property type="match status" value="1"/>
</dbReference>
<evidence type="ECO:0000259" key="7">
    <source>
        <dbReference type="PROSITE" id="PS50217"/>
    </source>
</evidence>
<keyword evidence="5" id="KW-0539">Nucleus</keyword>
<dbReference type="PANTHER" id="PTHR11988:SF56">
    <property type="entry name" value="TRANSCRIPTION FACTOR CES-2"/>
    <property type="match status" value="1"/>
</dbReference>
<proteinExistence type="predicted"/>
<evidence type="ECO:0000256" key="5">
    <source>
        <dbReference type="ARBA" id="ARBA00023242"/>
    </source>
</evidence>
<dbReference type="GO" id="GO:0000978">
    <property type="term" value="F:RNA polymerase II cis-regulatory region sequence-specific DNA binding"/>
    <property type="evidence" value="ECO:0007669"/>
    <property type="project" value="TreeGrafter"/>
</dbReference>
<feature type="region of interest" description="Disordered" evidence="6">
    <location>
        <begin position="47"/>
        <end position="67"/>
    </location>
</feature>
<dbReference type="InterPro" id="IPR004827">
    <property type="entry name" value="bZIP"/>
</dbReference>
<dbReference type="Pfam" id="PF07716">
    <property type="entry name" value="bZIP_2"/>
    <property type="match status" value="1"/>
</dbReference>
<evidence type="ECO:0000313" key="8">
    <source>
        <dbReference type="EMBL" id="CAG9135459.1"/>
    </source>
</evidence>
<evidence type="ECO:0000256" key="1">
    <source>
        <dbReference type="ARBA" id="ARBA00004123"/>
    </source>
</evidence>
<organism evidence="8 9">
    <name type="scientific">Plutella xylostella</name>
    <name type="common">Diamondback moth</name>
    <name type="synonym">Plutella maculipennis</name>
    <dbReference type="NCBI Taxonomy" id="51655"/>
    <lineage>
        <taxon>Eukaryota</taxon>
        <taxon>Metazoa</taxon>
        <taxon>Ecdysozoa</taxon>
        <taxon>Arthropoda</taxon>
        <taxon>Hexapoda</taxon>
        <taxon>Insecta</taxon>
        <taxon>Pterygota</taxon>
        <taxon>Neoptera</taxon>
        <taxon>Endopterygota</taxon>
        <taxon>Lepidoptera</taxon>
        <taxon>Glossata</taxon>
        <taxon>Ditrysia</taxon>
        <taxon>Yponomeutoidea</taxon>
        <taxon>Plutellidae</taxon>
        <taxon>Plutella</taxon>
    </lineage>
</organism>
<name>A0A8S4G5B7_PLUXY</name>
<dbReference type="EMBL" id="CAJHNJ030000104">
    <property type="protein sequence ID" value="CAG9135459.1"/>
    <property type="molecule type" value="Genomic_DNA"/>
</dbReference>
<evidence type="ECO:0000256" key="4">
    <source>
        <dbReference type="ARBA" id="ARBA00023163"/>
    </source>
</evidence>
<feature type="domain" description="BZIP" evidence="7">
    <location>
        <begin position="205"/>
        <end position="245"/>
    </location>
</feature>
<reference evidence="8" key="1">
    <citation type="submission" date="2020-11" db="EMBL/GenBank/DDBJ databases">
        <authorList>
            <person name="Whiteford S."/>
        </authorList>
    </citation>
    <scope>NUCLEOTIDE SEQUENCE</scope>
</reference>
<keyword evidence="3" id="KW-0238">DNA-binding</keyword>
<dbReference type="InterPro" id="IPR040223">
    <property type="entry name" value="PAR_bZIP"/>
</dbReference>
<dbReference type="Proteomes" id="UP000653454">
    <property type="component" value="Unassembled WGS sequence"/>
</dbReference>
<keyword evidence="9" id="KW-1185">Reference proteome</keyword>
<feature type="compositionally biased region" description="Basic and acidic residues" evidence="6">
    <location>
        <begin position="204"/>
        <end position="220"/>
    </location>
</feature>